<gene>
    <name evidence="9" type="ordered locus">CCNA_02426</name>
</gene>
<evidence type="ECO:0000256" key="5">
    <source>
        <dbReference type="ARBA" id="ARBA00022801"/>
    </source>
</evidence>
<sequence>MSAKAASVRRAYLYKGVGETVGVVTLDGRPERLMIEWPDDDPLDAEGVHGVARVRKIEKAFSSAFVQLPGGRDLILPLRPDMPALVEGGVVEIEIKTPSRADKAGVARFVAEGQGEPRVLAQGPSIEERLRQIVKAGSPTTGEKALLAVEEAEGDALATVFSLPGGGDIAVEPTRALTAIDVDLGARDGADSKRAARLANMAAINVAARVLRLKGLAGIIIFDLVGRGHDAQALTTAARNAFAPDNPGVGIGPISKFGTLEMIVPRRAPPILDRLLTRDGDAEPRYVARRLARALEREGRADPGGRLTAHCAPAVAEAFQAELDQGVAERLGRRFVVEAAPAWPVERFEVSAR</sequence>
<dbReference type="PATRIC" id="fig|565050.3.peg.2379"/>
<evidence type="ECO:0000259" key="8">
    <source>
        <dbReference type="Pfam" id="PF10150"/>
    </source>
</evidence>
<dbReference type="InterPro" id="IPR019307">
    <property type="entry name" value="RNA-bd_AU-1/RNase_E/G"/>
</dbReference>
<keyword evidence="6" id="KW-0460">Magnesium</keyword>
<dbReference type="GO" id="GO:0046872">
    <property type="term" value="F:metal ion binding"/>
    <property type="evidence" value="ECO:0007669"/>
    <property type="project" value="UniProtKB-KW"/>
</dbReference>
<dbReference type="RefSeq" id="WP_010920200.1">
    <property type="nucleotide sequence ID" value="NC_011916.1"/>
</dbReference>
<dbReference type="GO" id="GO:0004540">
    <property type="term" value="F:RNA nuclease activity"/>
    <property type="evidence" value="ECO:0007669"/>
    <property type="project" value="InterPro"/>
</dbReference>
<dbReference type="PANTHER" id="PTHR30001">
    <property type="entry name" value="RIBONUCLEASE"/>
    <property type="match status" value="1"/>
</dbReference>
<dbReference type="KEGG" id="ccs:CCNA_02426"/>
<keyword evidence="10" id="KW-1185">Reference proteome</keyword>
<dbReference type="AlphaFoldDB" id="A0A0H3C9R2"/>
<dbReference type="EMBL" id="CP001340">
    <property type="protein sequence ID" value="ACL95891.1"/>
    <property type="molecule type" value="Genomic_DNA"/>
</dbReference>
<organism evidence="9 10">
    <name type="scientific">Caulobacter vibrioides (strain NA1000 / CB15N)</name>
    <name type="common">Caulobacter crescentus</name>
    <dbReference type="NCBI Taxonomy" id="565050"/>
    <lineage>
        <taxon>Bacteria</taxon>
        <taxon>Pseudomonadati</taxon>
        <taxon>Pseudomonadota</taxon>
        <taxon>Alphaproteobacteria</taxon>
        <taxon>Caulobacterales</taxon>
        <taxon>Caulobacteraceae</taxon>
        <taxon>Caulobacter</taxon>
    </lineage>
</organism>
<proteinExistence type="predicted"/>
<dbReference type="GeneID" id="7331660"/>
<evidence type="ECO:0000256" key="4">
    <source>
        <dbReference type="ARBA" id="ARBA00022759"/>
    </source>
</evidence>
<evidence type="ECO:0000256" key="7">
    <source>
        <dbReference type="ARBA" id="ARBA00022884"/>
    </source>
</evidence>
<dbReference type="HOGENOM" id="CLU_068875_0_0_5"/>
<keyword evidence="3" id="KW-0479">Metal-binding</keyword>
<evidence type="ECO:0000313" key="9">
    <source>
        <dbReference type="EMBL" id="ACL95891.1"/>
    </source>
</evidence>
<dbReference type="SMR" id="A0A0H3C9R2"/>
<keyword evidence="4" id="KW-0255">Endonuclease</keyword>
<evidence type="ECO:0000313" key="10">
    <source>
        <dbReference type="Proteomes" id="UP000001364"/>
    </source>
</evidence>
<dbReference type="PANTHER" id="PTHR30001:SF1">
    <property type="entry name" value="RIBONUCLEASE E_G-LIKE PROTEIN, CHLOROPLASTIC"/>
    <property type="match status" value="1"/>
</dbReference>
<dbReference type="Pfam" id="PF10150">
    <property type="entry name" value="RNase_E_G"/>
    <property type="match status" value="1"/>
</dbReference>
<evidence type="ECO:0000256" key="6">
    <source>
        <dbReference type="ARBA" id="ARBA00022842"/>
    </source>
</evidence>
<reference evidence="9 10" key="1">
    <citation type="journal article" date="2010" name="J. Bacteriol.">
        <title>The genetic basis of laboratory adaptation in Caulobacter crescentus.</title>
        <authorList>
            <person name="Marks M.E."/>
            <person name="Castro-Rojas C.M."/>
            <person name="Teiling C."/>
            <person name="Du L."/>
            <person name="Kapatral V."/>
            <person name="Walunas T.L."/>
            <person name="Crosson S."/>
        </authorList>
    </citation>
    <scope>NUCLEOTIDE SEQUENCE [LARGE SCALE GENOMIC DNA]</scope>
    <source>
        <strain evidence="10">NA1000 / CB15N</strain>
    </source>
</reference>
<evidence type="ECO:0000256" key="2">
    <source>
        <dbReference type="ARBA" id="ARBA00022722"/>
    </source>
</evidence>
<dbReference type="InterPro" id="IPR004659">
    <property type="entry name" value="RNase_E/G"/>
</dbReference>
<dbReference type="Proteomes" id="UP000001364">
    <property type="component" value="Chromosome"/>
</dbReference>
<evidence type="ECO:0000256" key="1">
    <source>
        <dbReference type="ARBA" id="ARBA00001946"/>
    </source>
</evidence>
<keyword evidence="2" id="KW-0540">Nuclease</keyword>
<keyword evidence="5" id="KW-0378">Hydrolase</keyword>
<comment type="cofactor">
    <cofactor evidence="1">
        <name>Mg(2+)</name>
        <dbReference type="ChEBI" id="CHEBI:18420"/>
    </cofactor>
</comment>
<dbReference type="GO" id="GO:0006364">
    <property type="term" value="P:rRNA processing"/>
    <property type="evidence" value="ECO:0007669"/>
    <property type="project" value="TreeGrafter"/>
</dbReference>
<keyword evidence="7" id="KW-0694">RNA-binding</keyword>
<evidence type="ECO:0000256" key="3">
    <source>
        <dbReference type="ARBA" id="ARBA00022723"/>
    </source>
</evidence>
<dbReference type="GO" id="GO:0005737">
    <property type="term" value="C:cytoplasm"/>
    <property type="evidence" value="ECO:0007669"/>
    <property type="project" value="TreeGrafter"/>
</dbReference>
<dbReference type="GO" id="GO:0016787">
    <property type="term" value="F:hydrolase activity"/>
    <property type="evidence" value="ECO:0007669"/>
    <property type="project" value="UniProtKB-KW"/>
</dbReference>
<dbReference type="RefSeq" id="YP_002517799.1">
    <property type="nucleotide sequence ID" value="NC_011916.1"/>
</dbReference>
<name>A0A0H3C9R2_CAUVN</name>
<protein>
    <submittedName>
        <fullName evidence="9">Ribonuclease, CafA family</fullName>
    </submittedName>
</protein>
<accession>A0A0H3C9R2</accession>
<dbReference type="OrthoDB" id="9804278at2"/>
<feature type="domain" description="RNA-binding protein AU-1/Ribonuclease E/G" evidence="8">
    <location>
        <begin position="146"/>
        <end position="263"/>
    </location>
</feature>
<dbReference type="GO" id="GO:0003723">
    <property type="term" value="F:RNA binding"/>
    <property type="evidence" value="ECO:0007669"/>
    <property type="project" value="UniProtKB-KW"/>
</dbReference>
<dbReference type="GO" id="GO:0004519">
    <property type="term" value="F:endonuclease activity"/>
    <property type="evidence" value="ECO:0007669"/>
    <property type="project" value="UniProtKB-KW"/>
</dbReference>